<protein>
    <recommendedName>
        <fullName evidence="4 9">N-(5'-phosphoribosyl)anthranilate isomerase</fullName>
        <shortName evidence="9">PRAI</shortName>
        <ecNumber evidence="3 9">5.3.1.24</ecNumber>
    </recommendedName>
</protein>
<dbReference type="EMBL" id="JACHIO010000016">
    <property type="protein sequence ID" value="MBB5065365.1"/>
    <property type="molecule type" value="Genomic_DNA"/>
</dbReference>
<reference evidence="11 12" key="1">
    <citation type="submission" date="2020-08" db="EMBL/GenBank/DDBJ databases">
        <title>Genomic Encyclopedia of Type Strains, Phase IV (KMG-V): Genome sequencing to study the core and pangenomes of soil and plant-associated prokaryotes.</title>
        <authorList>
            <person name="Whitman W."/>
        </authorList>
    </citation>
    <scope>NUCLEOTIDE SEQUENCE [LARGE SCALE GENOMIC DNA]</scope>
    <source>
        <strain evidence="11 12">X5P3</strain>
    </source>
</reference>
<dbReference type="Gene3D" id="3.20.20.70">
    <property type="entry name" value="Aldolase class I"/>
    <property type="match status" value="1"/>
</dbReference>
<gene>
    <name evidence="9" type="primary">trpF</name>
    <name evidence="11" type="ORF">HDF15_003733</name>
</gene>
<dbReference type="SUPFAM" id="SSF51366">
    <property type="entry name" value="Ribulose-phoshate binding barrel"/>
    <property type="match status" value="1"/>
</dbReference>
<feature type="domain" description="N-(5'phosphoribosyl) anthranilate isomerase (PRAI)" evidence="10">
    <location>
        <begin position="3"/>
        <end position="227"/>
    </location>
</feature>
<comment type="pathway">
    <text evidence="2 9">Amino-acid biosynthesis; L-tryptophan biosynthesis; L-tryptophan from chorismate: step 3/5.</text>
</comment>
<dbReference type="InterPro" id="IPR001240">
    <property type="entry name" value="PRAI_dom"/>
</dbReference>
<evidence type="ECO:0000256" key="8">
    <source>
        <dbReference type="ARBA" id="ARBA00023235"/>
    </source>
</evidence>
<proteinExistence type="inferred from homology"/>
<evidence type="ECO:0000256" key="6">
    <source>
        <dbReference type="ARBA" id="ARBA00022822"/>
    </source>
</evidence>
<evidence type="ECO:0000259" key="10">
    <source>
        <dbReference type="Pfam" id="PF00697"/>
    </source>
</evidence>
<comment type="similarity">
    <text evidence="9">Belongs to the TrpF family.</text>
</comment>
<comment type="caution">
    <text evidence="11">The sequence shown here is derived from an EMBL/GenBank/DDBJ whole genome shotgun (WGS) entry which is preliminary data.</text>
</comment>
<evidence type="ECO:0000256" key="1">
    <source>
        <dbReference type="ARBA" id="ARBA00001164"/>
    </source>
</evidence>
<evidence type="ECO:0000256" key="4">
    <source>
        <dbReference type="ARBA" id="ARBA00022272"/>
    </source>
</evidence>
<accession>A0A7W7ZSQ2</accession>
<dbReference type="UniPathway" id="UPA00035">
    <property type="reaction ID" value="UER00042"/>
</dbReference>
<dbReference type="InterPro" id="IPR013785">
    <property type="entry name" value="Aldolase_TIM"/>
</dbReference>
<dbReference type="EC" id="5.3.1.24" evidence="3 9"/>
<keyword evidence="5 9" id="KW-0028">Amino-acid biosynthesis</keyword>
<dbReference type="RefSeq" id="WP_184257997.1">
    <property type="nucleotide sequence ID" value="NZ_JACHIO010000016.1"/>
</dbReference>
<evidence type="ECO:0000256" key="7">
    <source>
        <dbReference type="ARBA" id="ARBA00023141"/>
    </source>
</evidence>
<keyword evidence="6 9" id="KW-0822">Tryptophan biosynthesis</keyword>
<dbReference type="AlphaFoldDB" id="A0A7W7ZSQ2"/>
<evidence type="ECO:0000313" key="11">
    <source>
        <dbReference type="EMBL" id="MBB5065365.1"/>
    </source>
</evidence>
<dbReference type="InterPro" id="IPR011060">
    <property type="entry name" value="RibuloseP-bd_barrel"/>
</dbReference>
<dbReference type="Proteomes" id="UP000584867">
    <property type="component" value="Unassembled WGS sequence"/>
</dbReference>
<comment type="catalytic activity">
    <reaction evidence="1 9">
        <text>N-(5-phospho-beta-D-ribosyl)anthranilate = 1-(2-carboxyphenylamino)-1-deoxy-D-ribulose 5-phosphate</text>
        <dbReference type="Rhea" id="RHEA:21540"/>
        <dbReference type="ChEBI" id="CHEBI:18277"/>
        <dbReference type="ChEBI" id="CHEBI:58613"/>
        <dbReference type="EC" id="5.3.1.24"/>
    </reaction>
</comment>
<keyword evidence="8 9" id="KW-0413">Isomerase</keyword>
<dbReference type="InterPro" id="IPR044643">
    <property type="entry name" value="TrpF_fam"/>
</dbReference>
<dbReference type="PANTHER" id="PTHR42894">
    <property type="entry name" value="N-(5'-PHOSPHORIBOSYL)ANTHRANILATE ISOMERASE"/>
    <property type="match status" value="1"/>
</dbReference>
<evidence type="ECO:0000256" key="9">
    <source>
        <dbReference type="HAMAP-Rule" id="MF_00135"/>
    </source>
</evidence>
<evidence type="ECO:0000256" key="3">
    <source>
        <dbReference type="ARBA" id="ARBA00012572"/>
    </source>
</evidence>
<dbReference type="GO" id="GO:0000162">
    <property type="term" value="P:L-tryptophan biosynthetic process"/>
    <property type="evidence" value="ECO:0007669"/>
    <property type="project" value="UniProtKB-UniRule"/>
</dbReference>
<evidence type="ECO:0000256" key="5">
    <source>
        <dbReference type="ARBA" id="ARBA00022605"/>
    </source>
</evidence>
<name>A0A7W7ZSQ2_9BACT</name>
<dbReference type="PANTHER" id="PTHR42894:SF1">
    <property type="entry name" value="N-(5'-PHOSPHORIBOSYL)ANTHRANILATE ISOMERASE"/>
    <property type="match status" value="1"/>
</dbReference>
<evidence type="ECO:0000256" key="2">
    <source>
        <dbReference type="ARBA" id="ARBA00004664"/>
    </source>
</evidence>
<dbReference type="GO" id="GO:0004640">
    <property type="term" value="F:phosphoribosylanthranilate isomerase activity"/>
    <property type="evidence" value="ECO:0007669"/>
    <property type="project" value="UniProtKB-UniRule"/>
</dbReference>
<keyword evidence="7 9" id="KW-0057">Aromatic amino acid biosynthesis</keyword>
<dbReference type="HAMAP" id="MF_00135">
    <property type="entry name" value="PRAI"/>
    <property type="match status" value="1"/>
</dbReference>
<evidence type="ECO:0000313" key="12">
    <source>
        <dbReference type="Proteomes" id="UP000584867"/>
    </source>
</evidence>
<organism evidence="11 12">
    <name type="scientific">Granulicella mallensis</name>
    <dbReference type="NCBI Taxonomy" id="940614"/>
    <lineage>
        <taxon>Bacteria</taxon>
        <taxon>Pseudomonadati</taxon>
        <taxon>Acidobacteriota</taxon>
        <taxon>Terriglobia</taxon>
        <taxon>Terriglobales</taxon>
        <taxon>Acidobacteriaceae</taxon>
        <taxon>Granulicella</taxon>
    </lineage>
</organism>
<dbReference type="CDD" id="cd00405">
    <property type="entry name" value="PRAI"/>
    <property type="match status" value="1"/>
</dbReference>
<dbReference type="Pfam" id="PF00697">
    <property type="entry name" value="PRAI"/>
    <property type="match status" value="1"/>
</dbReference>
<sequence>MFIKICANTNLADAQLAVELGADAVGFVFAPSKRRMTLEQAGSIARLLPSSVEKVGVFATDDPYEVEHFMAASALTVAQLHNEFDQGMVQALSGEFGGKLKIIQAVSYEVNATEREAADARFETTLRAVLAEPAIWAVLLDAAKGGVSGGLGTTFDWAHVAPIVRRVYESAQDGKHELPKLILAGGLHAENVGKAIAEFAPWGVDVASGVEAAPGRKDPAKLKAFIAAAR</sequence>